<name>A0A377HUJ4_9PAST</name>
<dbReference type="SUPFAM" id="SSF52172">
    <property type="entry name" value="CheY-like"/>
    <property type="match status" value="1"/>
</dbReference>
<keyword evidence="4" id="KW-1185">Reference proteome</keyword>
<dbReference type="PROSITE" id="PS50110">
    <property type="entry name" value="RESPONSE_REGULATORY"/>
    <property type="match status" value="1"/>
</dbReference>
<dbReference type="RefSeq" id="WP_235817218.1">
    <property type="nucleotide sequence ID" value="NZ_MUXZ01000031.1"/>
</dbReference>
<dbReference type="Gene3D" id="3.40.50.2300">
    <property type="match status" value="1"/>
</dbReference>
<dbReference type="AlphaFoldDB" id="A0A377HUJ4"/>
<evidence type="ECO:0000259" key="2">
    <source>
        <dbReference type="PROSITE" id="PS50110"/>
    </source>
</evidence>
<dbReference type="EMBL" id="UGHF01000001">
    <property type="protein sequence ID" value="STO59599.1"/>
    <property type="molecule type" value="Genomic_DNA"/>
</dbReference>
<comment type="caution">
    <text evidence="1">Lacks conserved residue(s) required for the propagation of feature annotation.</text>
</comment>
<evidence type="ECO:0000256" key="1">
    <source>
        <dbReference type="PROSITE-ProRule" id="PRU00169"/>
    </source>
</evidence>
<accession>A0A377HUJ4</accession>
<dbReference type="Proteomes" id="UP000254329">
    <property type="component" value="Unassembled WGS sequence"/>
</dbReference>
<gene>
    <name evidence="3" type="ORF">NCTC1659_00855</name>
</gene>
<reference evidence="3 4" key="1">
    <citation type="submission" date="2018-06" db="EMBL/GenBank/DDBJ databases">
        <authorList>
            <consortium name="Pathogen Informatics"/>
            <person name="Doyle S."/>
        </authorList>
    </citation>
    <scope>NUCLEOTIDE SEQUENCE [LARGE SCALE GENOMIC DNA]</scope>
    <source>
        <strain evidence="3 4">NCTC1659</strain>
    </source>
</reference>
<protein>
    <submittedName>
        <fullName evidence="3">Transcriptional regulator</fullName>
    </submittedName>
</protein>
<evidence type="ECO:0000313" key="4">
    <source>
        <dbReference type="Proteomes" id="UP000254329"/>
    </source>
</evidence>
<feature type="domain" description="Response regulatory" evidence="2">
    <location>
        <begin position="6"/>
        <end position="53"/>
    </location>
</feature>
<dbReference type="InterPro" id="IPR011006">
    <property type="entry name" value="CheY-like_superfamily"/>
</dbReference>
<proteinExistence type="predicted"/>
<sequence>MSQQTSILVIDDDIQICELLADIFDDHGYQVTVAQSGEQALKLLQNALFVDFS</sequence>
<evidence type="ECO:0000313" key="3">
    <source>
        <dbReference type="EMBL" id="STO59599.1"/>
    </source>
</evidence>
<organism evidence="3 4">
    <name type="scientific">Canicola haemoglobinophilus</name>
    <dbReference type="NCBI Taxonomy" id="733"/>
    <lineage>
        <taxon>Bacteria</taxon>
        <taxon>Pseudomonadati</taxon>
        <taxon>Pseudomonadota</taxon>
        <taxon>Gammaproteobacteria</taxon>
        <taxon>Pasteurellales</taxon>
        <taxon>Pasteurellaceae</taxon>
        <taxon>Canicola</taxon>
    </lineage>
</organism>
<dbReference type="Pfam" id="PF00072">
    <property type="entry name" value="Response_reg"/>
    <property type="match status" value="1"/>
</dbReference>
<dbReference type="InterPro" id="IPR001789">
    <property type="entry name" value="Sig_transdc_resp-reg_receiver"/>
</dbReference>
<dbReference type="GO" id="GO:0000160">
    <property type="term" value="P:phosphorelay signal transduction system"/>
    <property type="evidence" value="ECO:0007669"/>
    <property type="project" value="InterPro"/>
</dbReference>